<keyword evidence="14" id="KW-0697">Rotamase</keyword>
<dbReference type="EnsemblPlants" id="OMERI02G00680.1">
    <property type="protein sequence ID" value="OMERI02G00680.1"/>
    <property type="gene ID" value="OMERI02G00680"/>
</dbReference>
<dbReference type="Gene3D" id="3.10.50.40">
    <property type="match status" value="1"/>
</dbReference>
<keyword evidence="5 17" id="KW-0732">Signal</keyword>
<dbReference type="EC" id="5.2.1.8" evidence="14"/>
<dbReference type="PRINTS" id="PR01176">
    <property type="entry name" value="GABABRECEPTR"/>
</dbReference>
<reference evidence="19" key="2">
    <citation type="submission" date="2018-05" db="EMBL/GenBank/DDBJ databases">
        <title>OmerRS3 (Oryza meridionalis Reference Sequence Version 3).</title>
        <authorList>
            <person name="Zhang J."/>
            <person name="Kudrna D."/>
            <person name="Lee S."/>
            <person name="Talag J."/>
            <person name="Welchert J."/>
            <person name="Wing R.A."/>
        </authorList>
    </citation>
    <scope>NUCLEOTIDE SEQUENCE [LARGE SCALE GENOMIC DNA]</scope>
    <source>
        <strain evidence="19">cv. OR44</strain>
    </source>
</reference>
<dbReference type="FunFam" id="3.40.50.2300:FF:000081">
    <property type="entry name" value="Glutamate receptor"/>
    <property type="match status" value="1"/>
</dbReference>
<feature type="region of interest" description="Disordered" evidence="15">
    <location>
        <begin position="809"/>
        <end position="836"/>
    </location>
</feature>
<dbReference type="InterPro" id="IPR044440">
    <property type="entry name" value="GABAb_receptor_plant_PBP1"/>
</dbReference>
<dbReference type="FunFam" id="3.40.190.10:FF:000175">
    <property type="entry name" value="Glutamate receptor"/>
    <property type="match status" value="1"/>
</dbReference>
<feature type="signal peptide" evidence="17">
    <location>
        <begin position="1"/>
        <end position="25"/>
    </location>
</feature>
<evidence type="ECO:0000256" key="14">
    <source>
        <dbReference type="PROSITE-ProRule" id="PRU00277"/>
    </source>
</evidence>
<evidence type="ECO:0000256" key="13">
    <source>
        <dbReference type="PIRSR" id="PIRSR037090-50"/>
    </source>
</evidence>
<dbReference type="FunFam" id="3.40.190.10:FF:000370">
    <property type="entry name" value="Glutamate receptor"/>
    <property type="match status" value="1"/>
</dbReference>
<keyword evidence="11" id="KW-1071">Ligand-gated ion channel</keyword>
<dbReference type="Pfam" id="PF00060">
    <property type="entry name" value="Lig_chan"/>
    <property type="match status" value="1"/>
</dbReference>
<comment type="catalytic activity">
    <reaction evidence="14">
        <text>[protein]-peptidylproline (omega=180) = [protein]-peptidylproline (omega=0)</text>
        <dbReference type="Rhea" id="RHEA:16237"/>
        <dbReference type="Rhea" id="RHEA-COMP:10747"/>
        <dbReference type="Rhea" id="RHEA-COMP:10748"/>
        <dbReference type="ChEBI" id="CHEBI:83833"/>
        <dbReference type="ChEBI" id="CHEBI:83834"/>
        <dbReference type="EC" id="5.2.1.8"/>
    </reaction>
</comment>
<evidence type="ECO:0000256" key="10">
    <source>
        <dbReference type="ARBA" id="ARBA00023180"/>
    </source>
</evidence>
<evidence type="ECO:0000256" key="7">
    <source>
        <dbReference type="ARBA" id="ARBA00023065"/>
    </source>
</evidence>
<dbReference type="Pfam" id="PF00254">
    <property type="entry name" value="FKBP_C"/>
    <property type="match status" value="1"/>
</dbReference>
<dbReference type="Proteomes" id="UP000008021">
    <property type="component" value="Chromosome 2"/>
</dbReference>
<dbReference type="eggNOG" id="KOG1052">
    <property type="taxonomic scope" value="Eukaryota"/>
</dbReference>
<dbReference type="SUPFAM" id="SSF53822">
    <property type="entry name" value="Periplasmic binding protein-like I"/>
    <property type="match status" value="1"/>
</dbReference>
<evidence type="ECO:0000256" key="12">
    <source>
        <dbReference type="ARBA" id="ARBA00023303"/>
    </source>
</evidence>
<keyword evidence="6 16" id="KW-1133">Transmembrane helix</keyword>
<evidence type="ECO:0000256" key="17">
    <source>
        <dbReference type="SAM" id="SignalP"/>
    </source>
</evidence>
<dbReference type="PROSITE" id="PS50059">
    <property type="entry name" value="FKBP_PPIASE"/>
    <property type="match status" value="1"/>
</dbReference>
<keyword evidence="20" id="KW-1185">Reference proteome</keyword>
<dbReference type="CDD" id="cd13686">
    <property type="entry name" value="GluR_Plant"/>
    <property type="match status" value="1"/>
</dbReference>
<dbReference type="InterPro" id="IPR001638">
    <property type="entry name" value="Solute-binding_3/MltF_N"/>
</dbReference>
<evidence type="ECO:0000256" key="8">
    <source>
        <dbReference type="ARBA" id="ARBA00023136"/>
    </source>
</evidence>
<reference evidence="19" key="1">
    <citation type="submission" date="2015-04" db="UniProtKB">
        <authorList>
            <consortium name="EnsemblPlants"/>
        </authorList>
    </citation>
    <scope>IDENTIFICATION</scope>
</reference>
<keyword evidence="7" id="KW-0406">Ion transport</keyword>
<proteinExistence type="inferred from homology"/>
<sequence>MKIGLFMLLVLFLVMSPDGIRRSLAARPSIVNIGAILRFNSTIGGVSMIAIQAALEDINSDSTILNGTTLKVDMRDTNCDDGFLGMVEALQFMETDVIAIIGPQCSTIAHIVSYVANELRVPLMSFASDATLSSIQFPFFVRTAPSDLYQMDAVAAIVDYYRWKIVTAIYIDDDYGRNGIATLDDTLTQRRCKISYKIAFPANARKSDLINLLVSVSYMESRVIILHTGAGPGLKIFSLANQLSMMGNGYVWIATDWLSAYLDANSSVPAETMYGMQGVLTLRPHIPESKMKSNLISKWSRLSKKYSYSYLRTSSYAFYVYDSVWAVARALDAFFDDGGKISFSNDSRLRDETGGTLHLEAMSIFDMGNNLLGKVRKANFTGVSGQVQFDATGDLIHPAYDVINIIGNGMRTVGYWSNYSSLLSTVLPEVLYSEPPNNSLANQHLYDVIWPGQTAQTPRGWVFPSNAKELKIGVPNRFSFREFVTKDNVTGSMKGYCIDVFTQALALLPYPVTYKFIPFGSGNENPHYDKLVQMVEDNEFDAAIGDITITMSRTVTTDFTQPFIESGLVILAPVKKHIVNSWAFLQPFTLQMCQVLQFACVNEVQLFNLVFCTHYTASLTSILTVQQLDTSIRGIDDLKNSDDPIGFLVGSFAEEYMVRELNISRSRLRALGSPEEYAEALKHGPKRGGVMAIVDERPYVELFLSTYCKIAVAGSDFTSRGWGFAFPRDSPLQIDLSTAILSLSENGELQRIHDKWLKTSECSADNTEFVDSDQLRLESFWGLFLICGIACVIALLIYFFTTVRKFLRHEPPEDPTPRPGGSTTLPDERTPPKKGREKCNCRNFISFLDHKEPPKKKRSLSLTPTTPLSNFTALEIEGPVRTVRNADGLKYYDLVEGKGPTAEKGSTVQVHFDCIYRGITAVSSREAKLLAGNRSIAQPYEFSVGSLPGKERKREFVDSANGLYSAQASPKPPAAMYTITEGMKVGGKRRVIVPPELGYGKKGMNEIPPDAPFELDIELLEVVPPAEK</sequence>
<dbReference type="InterPro" id="IPR019594">
    <property type="entry name" value="Glu/Gly-bd"/>
</dbReference>
<dbReference type="Pfam" id="PF01094">
    <property type="entry name" value="ANF_receptor"/>
    <property type="match status" value="1"/>
</dbReference>
<evidence type="ECO:0000256" key="6">
    <source>
        <dbReference type="ARBA" id="ARBA00022989"/>
    </source>
</evidence>
<feature type="transmembrane region" description="Helical" evidence="16">
    <location>
        <begin position="780"/>
        <end position="800"/>
    </location>
</feature>
<dbReference type="SUPFAM" id="SSF53850">
    <property type="entry name" value="Periplasmic binding protein-like II"/>
    <property type="match status" value="1"/>
</dbReference>
<evidence type="ECO:0000256" key="5">
    <source>
        <dbReference type="ARBA" id="ARBA00022729"/>
    </source>
</evidence>
<evidence type="ECO:0000256" key="1">
    <source>
        <dbReference type="ARBA" id="ARBA00004141"/>
    </source>
</evidence>
<dbReference type="InterPro" id="IPR015683">
    <property type="entry name" value="Ionotropic_Glu_rcpt"/>
</dbReference>
<dbReference type="GO" id="GO:0015276">
    <property type="term" value="F:ligand-gated monoatomic ion channel activity"/>
    <property type="evidence" value="ECO:0007669"/>
    <property type="project" value="InterPro"/>
</dbReference>
<accession>A0A0E0CDX1</accession>
<dbReference type="GO" id="GO:0016020">
    <property type="term" value="C:membrane"/>
    <property type="evidence" value="ECO:0007669"/>
    <property type="project" value="UniProtKB-SubCell"/>
</dbReference>
<evidence type="ECO:0000259" key="18">
    <source>
        <dbReference type="PROSITE" id="PS50059"/>
    </source>
</evidence>
<evidence type="ECO:0000256" key="4">
    <source>
        <dbReference type="ARBA" id="ARBA00022692"/>
    </source>
</evidence>
<dbReference type="InterPro" id="IPR001179">
    <property type="entry name" value="PPIase_FKBP_dom"/>
</dbReference>
<comment type="subcellular location">
    <subcellularLocation>
        <location evidence="1">Membrane</location>
        <topology evidence="1">Multi-pass membrane protein</topology>
    </subcellularLocation>
</comment>
<evidence type="ECO:0000256" key="11">
    <source>
        <dbReference type="ARBA" id="ARBA00023286"/>
    </source>
</evidence>
<dbReference type="SMART" id="SM00079">
    <property type="entry name" value="PBPe"/>
    <property type="match status" value="1"/>
</dbReference>
<dbReference type="InterPro" id="IPR028082">
    <property type="entry name" value="Peripla_BP_I"/>
</dbReference>
<dbReference type="InterPro" id="IPR046357">
    <property type="entry name" value="PPIase_dom_sf"/>
</dbReference>
<evidence type="ECO:0000313" key="19">
    <source>
        <dbReference type="EnsemblPlants" id="OMERI02G00680.1"/>
    </source>
</evidence>
<dbReference type="STRING" id="40149.A0A0E0CDX1"/>
<keyword evidence="12" id="KW-0407">Ion channel</keyword>
<dbReference type="Gene3D" id="3.40.50.2300">
    <property type="match status" value="2"/>
</dbReference>
<dbReference type="Gene3D" id="3.40.190.10">
    <property type="entry name" value="Periplasmic binding protein-like II"/>
    <property type="match status" value="3"/>
</dbReference>
<dbReference type="SUPFAM" id="SSF54534">
    <property type="entry name" value="FKBP-like"/>
    <property type="match status" value="1"/>
</dbReference>
<dbReference type="HOGENOM" id="CLU_007358_0_1_1"/>
<comment type="similarity">
    <text evidence="2">Belongs to the glutamate-gated ion channel (TC 1.A.10.1) family.</text>
</comment>
<keyword evidence="10" id="KW-0325">Glycoprotein</keyword>
<dbReference type="PANTHER" id="PTHR18966">
    <property type="entry name" value="IONOTROPIC GLUTAMATE RECEPTOR"/>
    <property type="match status" value="1"/>
</dbReference>
<dbReference type="eggNOG" id="KOG0552">
    <property type="taxonomic scope" value="Eukaryota"/>
</dbReference>
<keyword evidence="14" id="KW-0413">Isomerase</keyword>
<dbReference type="InterPro" id="IPR001320">
    <property type="entry name" value="Iontro_rcpt_C"/>
</dbReference>
<dbReference type="CDD" id="cd19990">
    <property type="entry name" value="PBP1_GABAb_receptor_plant"/>
    <property type="match status" value="1"/>
</dbReference>
<dbReference type="AlphaFoldDB" id="A0A0E0CDX1"/>
<organism evidence="19">
    <name type="scientific">Oryza meridionalis</name>
    <dbReference type="NCBI Taxonomy" id="40149"/>
    <lineage>
        <taxon>Eukaryota</taxon>
        <taxon>Viridiplantae</taxon>
        <taxon>Streptophyta</taxon>
        <taxon>Embryophyta</taxon>
        <taxon>Tracheophyta</taxon>
        <taxon>Spermatophyta</taxon>
        <taxon>Magnoliopsida</taxon>
        <taxon>Liliopsida</taxon>
        <taxon>Poales</taxon>
        <taxon>Poaceae</taxon>
        <taxon>BOP clade</taxon>
        <taxon>Oryzoideae</taxon>
        <taxon>Oryzeae</taxon>
        <taxon>Oryzinae</taxon>
        <taxon>Oryza</taxon>
    </lineage>
</organism>
<name>A0A0E0CDX1_9ORYZ</name>
<dbReference type="FunFam" id="3.10.50.40:FF:000036">
    <property type="entry name" value="Peptidylprolyl isomerase"/>
    <property type="match status" value="1"/>
</dbReference>
<feature type="disulfide bond" evidence="13">
    <location>
        <begin position="708"/>
        <end position="762"/>
    </location>
</feature>
<keyword evidence="4 16" id="KW-0812">Transmembrane</keyword>
<evidence type="ECO:0000256" key="3">
    <source>
        <dbReference type="ARBA" id="ARBA00022448"/>
    </source>
</evidence>
<protein>
    <recommendedName>
        <fullName evidence="14">peptidylprolyl isomerase</fullName>
        <ecNumber evidence="14">5.2.1.8</ecNumber>
    </recommendedName>
</protein>
<dbReference type="InterPro" id="IPR001828">
    <property type="entry name" value="ANF_lig-bd_rcpt"/>
</dbReference>
<keyword evidence="13" id="KW-1015">Disulfide bond</keyword>
<dbReference type="Gramene" id="OMERI02G00680.1">
    <property type="protein sequence ID" value="OMERI02G00680.1"/>
    <property type="gene ID" value="OMERI02G00680"/>
</dbReference>
<dbReference type="PIRSF" id="PIRSF037090">
    <property type="entry name" value="Iontro_Glu-like_rcpt_pln"/>
    <property type="match status" value="1"/>
</dbReference>
<evidence type="ECO:0000313" key="20">
    <source>
        <dbReference type="Proteomes" id="UP000008021"/>
    </source>
</evidence>
<keyword evidence="8 16" id="KW-0472">Membrane</keyword>
<feature type="chain" id="PRO_5002355702" description="peptidylprolyl isomerase" evidence="17">
    <location>
        <begin position="26"/>
        <end position="1028"/>
    </location>
</feature>
<evidence type="ECO:0000256" key="16">
    <source>
        <dbReference type="SAM" id="Phobius"/>
    </source>
</evidence>
<keyword evidence="3" id="KW-0813">Transport</keyword>
<evidence type="ECO:0000256" key="15">
    <source>
        <dbReference type="SAM" id="MobiDB-lite"/>
    </source>
</evidence>
<dbReference type="SMART" id="SM00062">
    <property type="entry name" value="PBPb"/>
    <property type="match status" value="1"/>
</dbReference>
<evidence type="ECO:0000256" key="2">
    <source>
        <dbReference type="ARBA" id="ARBA00008685"/>
    </source>
</evidence>
<evidence type="ECO:0000256" key="9">
    <source>
        <dbReference type="ARBA" id="ARBA00023170"/>
    </source>
</evidence>
<dbReference type="Pfam" id="PF10613">
    <property type="entry name" value="Lig_chan-Glu_bd"/>
    <property type="match status" value="1"/>
</dbReference>
<keyword evidence="9" id="KW-0675">Receptor</keyword>
<feature type="domain" description="PPIase FKBP-type" evidence="18">
    <location>
        <begin position="905"/>
        <end position="1023"/>
    </location>
</feature>
<dbReference type="InterPro" id="IPR017103">
    <property type="entry name" value="Iontropic_Glu_rcpt_pln"/>
</dbReference>
<dbReference type="GO" id="GO:0003755">
    <property type="term" value="F:peptidyl-prolyl cis-trans isomerase activity"/>
    <property type="evidence" value="ECO:0007669"/>
    <property type="project" value="UniProtKB-KW"/>
</dbReference>